<proteinExistence type="predicted"/>
<dbReference type="InterPro" id="IPR011493">
    <property type="entry name" value="GLUG"/>
</dbReference>
<feature type="domain" description="GLUG" evidence="1">
    <location>
        <begin position="250"/>
        <end position="274"/>
    </location>
</feature>
<protein>
    <submittedName>
        <fullName evidence="2">GLUG</fullName>
    </submittedName>
</protein>
<dbReference type="Gene3D" id="2.160.20.110">
    <property type="match status" value="4"/>
</dbReference>
<dbReference type="AlphaFoldDB" id="A0A806KHB9"/>
<feature type="domain" description="GLUG" evidence="1">
    <location>
        <begin position="220"/>
        <end position="248"/>
    </location>
</feature>
<accession>A0A806KHB9</accession>
<sequence>MGEVGGVVGSNFGEVLDCSISGKIVGDYSVVGGVVGDNGNKVENCFASAGNTVEGVYFVGGVVGRNFANDEGNGYAIVKNCYNAGSVTSSNNPSGGVVGANYADNSVNNYYALVEDCYNTGNVIGLGGLGGVVGTNERSDSGSGFEYAVVKNCYNTGDVEGYDNVIGGVIGSNSRGTIQNCYNTGDVKGESYIGGVVGENKYGNIQNSYNTGNVEGNDDYVGGVVGYNEGDGDDDNGIVQNCYNTGDVEGSQYIGGVVGNNFSSVQNCYSTGNVEGVNNVGGVAGRNFGSVHNCMALNSMVEGTGVSADYVGRVVGRNMPAGDLDNNYARHDLIPKISGAEKDPLVNDVDGGRFVFGNISFTETGLFTDNNIWDIPQSDALILGGELPRLIVFSAWTDNPYPTLPYIDSSGSGASEDDPIIISSAASLRKIGASDGFALDAYFLQTADIDLGGISNWTPIGDDNSGNSFTGVYDGGGFAIKNLTIDSADYFTGLFGCIQGTSLATSIVKNVRLVDVNITNTSGYYIGGIVGYISDGKIENCFVSGEINGGHNTGGIAGYVTRETSTTAPVVQNCYVTANISAISGSIGAGGVVGSFQETTAGILQNCYTISNVSGFSGVGGMVGYIKNSSVTVQNCIALNATVTGSSVGRVFGWDDNSSVTLQNNYARADMKIGSGAGAEVAYSDTGAGTIHGADITYLDWSEEEWWTSIGFTSANGWAGILPEIDPLPTEGTRGYPFAVTQDTLQYVGKTNNPAPYENWTPSAHYRQTADIGTSGTIFTHTRIGYNAAGSQFTGVYDGNGKTITGLKIDASDNQGMFGCINPGSIVKNVHLVDASIKGGLYTGGIAGYNRGGTIQNCSVSGNSSVTGTSNDTGGIVGRNETSGSNNAIISNCYNTGSVTSSGNNVGGILGQNVNGTVQYCYNTGEILCGGDYAGGVVGFNSGSASRRYCVALNASITRTNGSSVNYGRLTGATGGSALSNYARSDMVYYASPTASASTFPDFSSTGKDGASITLGSENATFAAVFGSWDASVWNIPTGIINVGSALPTLIGAGGTQNPTIPTTAP</sequence>
<feature type="domain" description="GLUG" evidence="1">
    <location>
        <begin position="522"/>
        <end position="548"/>
    </location>
</feature>
<evidence type="ECO:0000259" key="1">
    <source>
        <dbReference type="Pfam" id="PF07581"/>
    </source>
</evidence>
<dbReference type="Pfam" id="PF07581">
    <property type="entry name" value="Glug"/>
    <property type="match status" value="6"/>
</dbReference>
<reference evidence="2" key="1">
    <citation type="submission" date="2012-03" db="EMBL/GenBank/DDBJ databases">
        <title>Functional metagenomics reveals considerable lignocellulase gene clusters in the gut microbiome of a wood-feeding higher termite.</title>
        <authorList>
            <person name="Liu N."/>
        </authorList>
    </citation>
    <scope>NUCLEOTIDE SEQUENCE</scope>
</reference>
<feature type="domain" description="GLUG" evidence="1">
    <location>
        <begin position="839"/>
        <end position="865"/>
    </location>
</feature>
<evidence type="ECO:0000313" key="2">
    <source>
        <dbReference type="EMBL" id="AGS52179.1"/>
    </source>
</evidence>
<feature type="domain" description="GLUG" evidence="1">
    <location>
        <begin position="166"/>
        <end position="187"/>
    </location>
</feature>
<organism evidence="2">
    <name type="scientific">uncultured bacterium contig00049</name>
    <dbReference type="NCBI Taxonomy" id="1181534"/>
    <lineage>
        <taxon>Bacteria</taxon>
        <taxon>environmental samples</taxon>
    </lineage>
</organism>
<feature type="domain" description="GLUG" evidence="1">
    <location>
        <begin position="189"/>
        <end position="214"/>
    </location>
</feature>
<dbReference type="EMBL" id="JQ844184">
    <property type="protein sequence ID" value="AGS52179.1"/>
    <property type="molecule type" value="Genomic_DNA"/>
</dbReference>
<name>A0A806KHB9_9BACT</name>